<sequence length="414" mass="46214">MFVEKLNKKPEGVYAIEEEKDIANGIWEGYLNHDNANHQSICIYTGAKLTGDRVENYFISTPSETPWKTHLKVFSNSEKIYIIYETTGDQVEADDINLVQNKIADTVKDLADYKATANADINGLKNKTTNLEDVKANTTYVDIELNKKYSKDQVFTKEEVLQKIQEIIGTAPEALDTLEELARALDNDPDFATNIINLLSTKVDKVEGKGLTDENYTLIEKNKLAGIEQGANKYIHPTNHNADMIVENLNKRFVSDTEKDTWNDANTKKHTHVNKSILDTITQVLIDSWNSAVEHISDGIRHITSAERSKWNGKAEISDIPTKVGQLENDKNYVTQSELGGAGYGDMMKSTYDTNNNGIVDKADSVPWSGIVDKPTTFTPSSHIHTVSNITGLQSTLNGMMKKGPLTWNDIRGV</sequence>
<protein>
    <submittedName>
        <fullName evidence="1">Minor tail protein</fullName>
    </submittedName>
</protein>
<name>A0A8S5SLX9_9CAUD</name>
<evidence type="ECO:0000313" key="1">
    <source>
        <dbReference type="EMBL" id="DAF51920.1"/>
    </source>
</evidence>
<proteinExistence type="predicted"/>
<organism evidence="1">
    <name type="scientific">Siphoviridae sp. ctOb14</name>
    <dbReference type="NCBI Taxonomy" id="2827862"/>
    <lineage>
        <taxon>Viruses</taxon>
        <taxon>Duplodnaviria</taxon>
        <taxon>Heunggongvirae</taxon>
        <taxon>Uroviricota</taxon>
        <taxon>Caudoviricetes</taxon>
    </lineage>
</organism>
<reference evidence="1" key="1">
    <citation type="journal article" date="2021" name="Proc. Natl. Acad. Sci. U.S.A.">
        <title>A Catalog of Tens of Thousands of Viruses from Human Metagenomes Reveals Hidden Associations with Chronic Diseases.</title>
        <authorList>
            <person name="Tisza M.J."/>
            <person name="Buck C.B."/>
        </authorList>
    </citation>
    <scope>NUCLEOTIDE SEQUENCE</scope>
    <source>
        <strain evidence="1">CtOb14</strain>
    </source>
</reference>
<dbReference type="EMBL" id="BK032625">
    <property type="protein sequence ID" value="DAF51920.1"/>
    <property type="molecule type" value="Genomic_DNA"/>
</dbReference>
<accession>A0A8S5SLX9</accession>